<reference evidence="2 5" key="2">
    <citation type="journal article" date="2013" name="Nature">
        <title>The genomes of four tapeworm species reveal adaptations to parasitism.</title>
        <authorList>
            <person name="Tsai I.J."/>
            <person name="Zarowiecki M."/>
            <person name="Holroyd N."/>
            <person name="Garciarrubio A."/>
            <person name="Sanchez-Flores A."/>
            <person name="Brooks K.L."/>
            <person name="Tracey A."/>
            <person name="Bobes R.J."/>
            <person name="Fragoso G."/>
            <person name="Sciutto E."/>
            <person name="Aslett M."/>
            <person name="Beasley H."/>
            <person name="Bennett H.M."/>
            <person name="Cai J."/>
            <person name="Camicia F."/>
            <person name="Clark R."/>
            <person name="Cucher M."/>
            <person name="De Silva N."/>
            <person name="Day T.A."/>
            <person name="Deplazes P."/>
            <person name="Estrada K."/>
            <person name="Fernandez C."/>
            <person name="Holland P.W."/>
            <person name="Hou J."/>
            <person name="Hu S."/>
            <person name="Huckvale T."/>
            <person name="Hung S.S."/>
            <person name="Kamenetzky L."/>
            <person name="Keane J.A."/>
            <person name="Kiss F."/>
            <person name="Koziol U."/>
            <person name="Lambert O."/>
            <person name="Liu K."/>
            <person name="Luo X."/>
            <person name="Luo Y."/>
            <person name="Macchiaroli N."/>
            <person name="Nichol S."/>
            <person name="Paps J."/>
            <person name="Parkinson J."/>
            <person name="Pouchkina-Stantcheva N."/>
            <person name="Riddiford N."/>
            <person name="Rosenzvit M."/>
            <person name="Salinas G."/>
            <person name="Wasmuth J.D."/>
            <person name="Zamanian M."/>
            <person name="Zheng Y."/>
            <person name="Cai X."/>
            <person name="Soberon X."/>
            <person name="Olson P.D."/>
            <person name="Laclette J.P."/>
            <person name="Brehm K."/>
            <person name="Berriman M."/>
            <person name="Garciarrubio A."/>
            <person name="Bobes R.J."/>
            <person name="Fragoso G."/>
            <person name="Sanchez-Flores A."/>
            <person name="Estrada K."/>
            <person name="Cevallos M.A."/>
            <person name="Morett E."/>
            <person name="Gonzalez V."/>
            <person name="Portillo T."/>
            <person name="Ochoa-Leyva A."/>
            <person name="Jose M.V."/>
            <person name="Sciutto E."/>
            <person name="Landa A."/>
            <person name="Jimenez L."/>
            <person name="Valdes V."/>
            <person name="Carrero J.C."/>
            <person name="Larralde C."/>
            <person name="Morales-Montor J."/>
            <person name="Limon-Lason J."/>
            <person name="Soberon X."/>
            <person name="Laclette J.P."/>
        </authorList>
    </citation>
    <scope>NUCLEOTIDE SEQUENCE [LARGE SCALE GENOMIC DNA]</scope>
</reference>
<accession>U6JL78</accession>
<gene>
    <name evidence="3 6" type="ORF">EGR_08966</name>
    <name evidence="2" type="ORF">EgrG_000315400</name>
</gene>
<evidence type="ECO:0000313" key="5">
    <source>
        <dbReference type="Proteomes" id="UP000492820"/>
    </source>
</evidence>
<dbReference type="EMBL" id="APAU02000126">
    <property type="protein sequence ID" value="EUB56161.1"/>
    <property type="molecule type" value="Genomic_DNA"/>
</dbReference>
<dbReference type="PANTHER" id="PTHR21678:SF0">
    <property type="entry name" value="C3H1-TYPE DOMAIN-CONTAINING PROTEIN"/>
    <property type="match status" value="1"/>
</dbReference>
<dbReference type="Proteomes" id="UP000019149">
    <property type="component" value="Unassembled WGS sequence"/>
</dbReference>
<feature type="compositionally biased region" description="Basic and acidic residues" evidence="1">
    <location>
        <begin position="228"/>
        <end position="250"/>
    </location>
</feature>
<sequence>MATKTVPRGSRRPSLQIYVPPSLRNSRVPQQKECALSSRLQTNAEDHRKPSPNAVLDSLQHLTLNDDNFEDLGFFIPNEKPKEAVKVPVGASTNYLQGPDLDYDKLRHIIELYDFPADLESMTLETVLRPFHESGFTLKWVDDTHCLAVFSSSLTAEQALRHINGVLIKARPVEEASLASKWKIAKSPGDWAMPYKKRPPHDSSVANRIISSHLGLPRPKTSLVIHQAQKEAKERRERKEQNRRAMWGDD</sequence>
<evidence type="ECO:0000313" key="4">
    <source>
        <dbReference type="Proteomes" id="UP000019149"/>
    </source>
</evidence>
<reference evidence="3 4" key="1">
    <citation type="journal article" date="2013" name="Nat. Genet.">
        <title>The genome of the hydatid tapeworm Echinococcus granulosus.</title>
        <authorList>
            <person name="Zheng H."/>
            <person name="Zhang W."/>
            <person name="Zhang L."/>
            <person name="Zhang Z."/>
            <person name="Li J."/>
            <person name="Lu G."/>
            <person name="Zhu Y."/>
            <person name="Wang Y."/>
            <person name="Huang Y."/>
            <person name="Liu J."/>
            <person name="Kang H."/>
            <person name="Chen J."/>
            <person name="Wang L."/>
            <person name="Chen A."/>
            <person name="Yu S."/>
            <person name="Gao Z."/>
            <person name="Jin L."/>
            <person name="Gu W."/>
            <person name="Wang Z."/>
            <person name="Zhao L."/>
            <person name="Shi B."/>
            <person name="Wen H."/>
            <person name="Lin R."/>
            <person name="Jones M.K."/>
            <person name="Brejova B."/>
            <person name="Vinar T."/>
            <person name="Zhao G."/>
            <person name="McManus D.P."/>
            <person name="Chen Z."/>
            <person name="Zhou Y."/>
            <person name="Wang S."/>
        </authorList>
    </citation>
    <scope>NUCLEOTIDE SEQUENCE [LARGE SCALE GENOMIC DNA]</scope>
</reference>
<feature type="region of interest" description="Disordered" evidence="1">
    <location>
        <begin position="211"/>
        <end position="250"/>
    </location>
</feature>
<dbReference type="Proteomes" id="UP000492820">
    <property type="component" value="Unassembled WGS sequence"/>
</dbReference>
<dbReference type="EMBL" id="LK028627">
    <property type="protein sequence ID" value="CDS24844.1"/>
    <property type="molecule type" value="Genomic_DNA"/>
</dbReference>
<organism evidence="3 4">
    <name type="scientific">Echinococcus granulosus</name>
    <name type="common">Hydatid tapeworm</name>
    <dbReference type="NCBI Taxonomy" id="6210"/>
    <lineage>
        <taxon>Eukaryota</taxon>
        <taxon>Metazoa</taxon>
        <taxon>Spiralia</taxon>
        <taxon>Lophotrochozoa</taxon>
        <taxon>Platyhelminthes</taxon>
        <taxon>Cestoda</taxon>
        <taxon>Eucestoda</taxon>
        <taxon>Cyclophyllidea</taxon>
        <taxon>Taeniidae</taxon>
        <taxon>Echinococcus</taxon>
        <taxon>Echinococcus granulosus group</taxon>
    </lineage>
</organism>
<dbReference type="PANTHER" id="PTHR21678">
    <property type="entry name" value="GROWTH INHIBITION AND DIFFERENTIATION RELATED PROTEIN 88"/>
    <property type="match status" value="1"/>
</dbReference>
<dbReference type="AlphaFoldDB" id="U6JL78"/>
<dbReference type="Gene3D" id="3.30.70.330">
    <property type="match status" value="1"/>
</dbReference>
<reference evidence="6" key="4">
    <citation type="submission" date="2020-10" db="UniProtKB">
        <authorList>
            <consortium name="WormBaseParasite"/>
        </authorList>
    </citation>
    <scope>IDENTIFICATION</scope>
</reference>
<protein>
    <submittedName>
        <fullName evidence="2 6">Expressed protein</fullName>
    </submittedName>
    <submittedName>
        <fullName evidence="3">Growth inhibition and differentiation-related protein 88</fullName>
    </submittedName>
</protein>
<dbReference type="KEGG" id="egl:EGR_08966"/>
<keyword evidence="4" id="KW-1185">Reference proteome</keyword>
<evidence type="ECO:0000313" key="2">
    <source>
        <dbReference type="EMBL" id="CDS24844.1"/>
    </source>
</evidence>
<dbReference type="OrthoDB" id="5418203at2759"/>
<evidence type="ECO:0000256" key="1">
    <source>
        <dbReference type="SAM" id="MobiDB-lite"/>
    </source>
</evidence>
<dbReference type="GeneID" id="36344681"/>
<feature type="region of interest" description="Disordered" evidence="1">
    <location>
        <begin position="1"/>
        <end position="52"/>
    </location>
</feature>
<evidence type="ECO:0000313" key="6">
    <source>
        <dbReference type="WBParaSite" id="EgrG_000315400"/>
    </source>
</evidence>
<name>U6JL78_ECHGR</name>
<dbReference type="OMA" id="ASKWKIA"/>
<dbReference type="RefSeq" id="XP_024347357.1">
    <property type="nucleotide sequence ID" value="XM_024498215.1"/>
</dbReference>
<dbReference type="InterPro" id="IPR012677">
    <property type="entry name" value="Nucleotide-bd_a/b_plait_sf"/>
</dbReference>
<evidence type="ECO:0000313" key="3">
    <source>
        <dbReference type="EMBL" id="EUB56161.1"/>
    </source>
</evidence>
<dbReference type="CTD" id="36344681"/>
<dbReference type="WBParaSite" id="EgrG_000315400">
    <property type="protein sequence ID" value="EgrG_000315400"/>
    <property type="gene ID" value="EgrG_000315400"/>
</dbReference>
<proteinExistence type="predicted"/>
<dbReference type="InterPro" id="IPR039884">
    <property type="entry name" value="R3HC1/R3HCL"/>
</dbReference>
<reference evidence="2" key="3">
    <citation type="submission" date="2014-06" db="EMBL/GenBank/DDBJ databases">
        <authorList>
            <person name="Aslett M."/>
        </authorList>
    </citation>
    <scope>NUCLEOTIDE SEQUENCE</scope>
</reference>